<dbReference type="PROSITE" id="PS50082">
    <property type="entry name" value="WD_REPEATS_2"/>
    <property type="match status" value="1"/>
</dbReference>
<dbReference type="Gene3D" id="2.130.10.10">
    <property type="entry name" value="YVTN repeat-like/Quinoprotein amine dehydrogenase"/>
    <property type="match status" value="1"/>
</dbReference>
<keyword evidence="3" id="KW-0677">Repeat</keyword>
<dbReference type="PROSITE" id="PS50294">
    <property type="entry name" value="WD_REPEATS_REGION"/>
    <property type="match status" value="1"/>
</dbReference>
<evidence type="ECO:0000256" key="4">
    <source>
        <dbReference type="PROSITE-ProRule" id="PRU00221"/>
    </source>
</evidence>
<gene>
    <name evidence="5" type="ORF">QSP1433_LOCUS7280</name>
</gene>
<protein>
    <submittedName>
        <fullName evidence="5">Uncharacterized protein</fullName>
    </submittedName>
</protein>
<dbReference type="InterPro" id="IPR042626">
    <property type="entry name" value="THOC6"/>
</dbReference>
<dbReference type="SMART" id="SM00320">
    <property type="entry name" value="WD40"/>
    <property type="match status" value="4"/>
</dbReference>
<dbReference type="InterPro" id="IPR015943">
    <property type="entry name" value="WD40/YVTN_repeat-like_dom_sf"/>
</dbReference>
<evidence type="ECO:0000256" key="1">
    <source>
        <dbReference type="ARBA" id="ARBA00009728"/>
    </source>
</evidence>
<dbReference type="InterPro" id="IPR019775">
    <property type="entry name" value="WD40_repeat_CS"/>
</dbReference>
<dbReference type="PANTHER" id="PTHR44411">
    <property type="entry name" value="THO COMPLEX SUBUNIT 6 HOMOLOG"/>
    <property type="match status" value="1"/>
</dbReference>
<accession>A0A7S2WDE8</accession>
<dbReference type="Pfam" id="PF00400">
    <property type="entry name" value="WD40"/>
    <property type="match status" value="2"/>
</dbReference>
<dbReference type="GO" id="GO:0000347">
    <property type="term" value="C:THO complex"/>
    <property type="evidence" value="ECO:0007669"/>
    <property type="project" value="TreeGrafter"/>
</dbReference>
<dbReference type="GO" id="GO:0000346">
    <property type="term" value="C:transcription export complex"/>
    <property type="evidence" value="ECO:0007669"/>
    <property type="project" value="TreeGrafter"/>
</dbReference>
<keyword evidence="2 4" id="KW-0853">WD repeat</keyword>
<dbReference type="GO" id="GO:0006406">
    <property type="term" value="P:mRNA export from nucleus"/>
    <property type="evidence" value="ECO:0007669"/>
    <property type="project" value="TreeGrafter"/>
</dbReference>
<comment type="similarity">
    <text evidence="1">Belongs to the WD repeat THOC6 family.</text>
</comment>
<dbReference type="InterPro" id="IPR001680">
    <property type="entry name" value="WD40_rpt"/>
</dbReference>
<proteinExistence type="inferred from homology"/>
<sequence length="236" mass="25325">MWRRDAIGELRIPQLEGSRGSLSPLAETNGLTSLNKGQTLAAAAGDGNAYCWDVATQVLTHCFSGHKDYLHSIVSLERNGLIATGSEDGTCKFWDVREKKENQCVATLESGDIVSALSVSNDGNWLVMGGSSNGMGNFNMCHVASRVITDGRKCKHNTRVQSMTFTDKALVLGGDGQNLEYWSMNGSEYIVDVPTSSSSVFGLHYDSSAGILVSGGSSAFIDVFSEERSHMVSLQA</sequence>
<evidence type="ECO:0000256" key="2">
    <source>
        <dbReference type="ARBA" id="ARBA00022574"/>
    </source>
</evidence>
<organism evidence="5">
    <name type="scientific">Mucochytrium quahogii</name>
    <dbReference type="NCBI Taxonomy" id="96639"/>
    <lineage>
        <taxon>Eukaryota</taxon>
        <taxon>Sar</taxon>
        <taxon>Stramenopiles</taxon>
        <taxon>Bigyra</taxon>
        <taxon>Labyrinthulomycetes</taxon>
        <taxon>Thraustochytrida</taxon>
        <taxon>Thraustochytriidae</taxon>
        <taxon>Mucochytrium</taxon>
    </lineage>
</organism>
<name>A0A7S2WDE8_9STRA</name>
<evidence type="ECO:0000256" key="3">
    <source>
        <dbReference type="ARBA" id="ARBA00022737"/>
    </source>
</evidence>
<reference evidence="5" key="1">
    <citation type="submission" date="2021-01" db="EMBL/GenBank/DDBJ databases">
        <authorList>
            <person name="Corre E."/>
            <person name="Pelletier E."/>
            <person name="Niang G."/>
            <person name="Scheremetjew M."/>
            <person name="Finn R."/>
            <person name="Kale V."/>
            <person name="Holt S."/>
            <person name="Cochrane G."/>
            <person name="Meng A."/>
            <person name="Brown T."/>
            <person name="Cohen L."/>
        </authorList>
    </citation>
    <scope>NUCLEOTIDE SEQUENCE</scope>
    <source>
        <strain evidence="5">NY070348D</strain>
    </source>
</reference>
<evidence type="ECO:0000313" key="5">
    <source>
        <dbReference type="EMBL" id="CAD9681413.1"/>
    </source>
</evidence>
<dbReference type="InterPro" id="IPR036322">
    <property type="entry name" value="WD40_repeat_dom_sf"/>
</dbReference>
<dbReference type="PANTHER" id="PTHR44411:SF1">
    <property type="entry name" value="THO COMPLEX SUBUNIT 6 HOMOLOG"/>
    <property type="match status" value="1"/>
</dbReference>
<dbReference type="PROSITE" id="PS00678">
    <property type="entry name" value="WD_REPEATS_1"/>
    <property type="match status" value="1"/>
</dbReference>
<dbReference type="SUPFAM" id="SSF50978">
    <property type="entry name" value="WD40 repeat-like"/>
    <property type="match status" value="1"/>
</dbReference>
<dbReference type="AlphaFoldDB" id="A0A7S2WDE8"/>
<feature type="repeat" description="WD" evidence="4">
    <location>
        <begin position="63"/>
        <end position="104"/>
    </location>
</feature>
<dbReference type="EMBL" id="HBHK01011599">
    <property type="protein sequence ID" value="CAD9681413.1"/>
    <property type="molecule type" value="Transcribed_RNA"/>
</dbReference>